<feature type="compositionally biased region" description="Acidic residues" evidence="2">
    <location>
        <begin position="1578"/>
        <end position="1587"/>
    </location>
</feature>
<feature type="compositionally biased region" description="Basic residues" evidence="2">
    <location>
        <begin position="650"/>
        <end position="662"/>
    </location>
</feature>
<comment type="caution">
    <text evidence="3">The sequence shown here is derived from an EMBL/GenBank/DDBJ whole genome shotgun (WGS) entry which is preliminary data.</text>
</comment>
<protein>
    <submittedName>
        <fullName evidence="3">Uncharacterized protein</fullName>
    </submittedName>
</protein>
<name>A0A8S2CZ96_9BILA</name>
<reference evidence="3" key="1">
    <citation type="submission" date="2021-02" db="EMBL/GenBank/DDBJ databases">
        <authorList>
            <person name="Nowell W R."/>
        </authorList>
    </citation>
    <scope>NUCLEOTIDE SEQUENCE</scope>
</reference>
<evidence type="ECO:0000256" key="2">
    <source>
        <dbReference type="SAM" id="MobiDB-lite"/>
    </source>
</evidence>
<dbReference type="EMBL" id="CAJNOK010001244">
    <property type="protein sequence ID" value="CAF0801315.1"/>
    <property type="molecule type" value="Genomic_DNA"/>
</dbReference>
<evidence type="ECO:0000256" key="1">
    <source>
        <dbReference type="SAM" id="Coils"/>
    </source>
</evidence>
<feature type="compositionally biased region" description="Low complexity" evidence="2">
    <location>
        <begin position="1534"/>
        <end position="1547"/>
    </location>
</feature>
<organism evidence="3 5">
    <name type="scientific">Didymodactylos carnosus</name>
    <dbReference type="NCBI Taxonomy" id="1234261"/>
    <lineage>
        <taxon>Eukaryota</taxon>
        <taxon>Metazoa</taxon>
        <taxon>Spiralia</taxon>
        <taxon>Gnathifera</taxon>
        <taxon>Rotifera</taxon>
        <taxon>Eurotatoria</taxon>
        <taxon>Bdelloidea</taxon>
        <taxon>Philodinida</taxon>
        <taxon>Philodinidae</taxon>
        <taxon>Didymodactylos</taxon>
    </lineage>
</organism>
<feature type="compositionally biased region" description="Polar residues" evidence="2">
    <location>
        <begin position="1305"/>
        <end position="1321"/>
    </location>
</feature>
<feature type="compositionally biased region" description="Low complexity" evidence="2">
    <location>
        <begin position="216"/>
        <end position="232"/>
    </location>
</feature>
<feature type="compositionally biased region" description="Low complexity" evidence="2">
    <location>
        <begin position="954"/>
        <end position="968"/>
    </location>
</feature>
<feature type="region of interest" description="Disordered" evidence="2">
    <location>
        <begin position="145"/>
        <end position="244"/>
    </location>
</feature>
<evidence type="ECO:0000313" key="3">
    <source>
        <dbReference type="EMBL" id="CAF0801315.1"/>
    </source>
</evidence>
<feature type="region of interest" description="Disordered" evidence="2">
    <location>
        <begin position="1075"/>
        <end position="1128"/>
    </location>
</feature>
<feature type="compositionally biased region" description="Low complexity" evidence="2">
    <location>
        <begin position="1095"/>
        <end position="1128"/>
    </location>
</feature>
<feature type="region of interest" description="Disordered" evidence="2">
    <location>
        <begin position="506"/>
        <end position="525"/>
    </location>
</feature>
<feature type="compositionally biased region" description="Polar residues" evidence="2">
    <location>
        <begin position="1154"/>
        <end position="1170"/>
    </location>
</feature>
<feature type="compositionally biased region" description="Acidic residues" evidence="2">
    <location>
        <begin position="894"/>
        <end position="903"/>
    </location>
</feature>
<feature type="coiled-coil region" evidence="1">
    <location>
        <begin position="406"/>
        <end position="433"/>
    </location>
</feature>
<feature type="compositionally biased region" description="Low complexity" evidence="2">
    <location>
        <begin position="556"/>
        <end position="568"/>
    </location>
</feature>
<feature type="compositionally biased region" description="Polar residues" evidence="2">
    <location>
        <begin position="149"/>
        <end position="173"/>
    </location>
</feature>
<feature type="compositionally biased region" description="Polar residues" evidence="2">
    <location>
        <begin position="1408"/>
        <end position="1417"/>
    </location>
</feature>
<feature type="compositionally biased region" description="Polar residues" evidence="2">
    <location>
        <begin position="289"/>
        <end position="319"/>
    </location>
</feature>
<feature type="compositionally biased region" description="Low complexity" evidence="2">
    <location>
        <begin position="1371"/>
        <end position="1384"/>
    </location>
</feature>
<feature type="compositionally biased region" description="Basic residues" evidence="2">
    <location>
        <begin position="193"/>
        <end position="214"/>
    </location>
</feature>
<feature type="compositionally biased region" description="Basic and acidic residues" evidence="2">
    <location>
        <begin position="1"/>
        <end position="15"/>
    </location>
</feature>
<dbReference type="Proteomes" id="UP000682733">
    <property type="component" value="Unassembled WGS sequence"/>
</dbReference>
<feature type="region of interest" description="Disordered" evidence="2">
    <location>
        <begin position="530"/>
        <end position="568"/>
    </location>
</feature>
<feature type="region of interest" description="Disordered" evidence="2">
    <location>
        <begin position="1352"/>
        <end position="1466"/>
    </location>
</feature>
<feature type="compositionally biased region" description="Basic and acidic residues" evidence="2">
    <location>
        <begin position="49"/>
        <end position="60"/>
    </location>
</feature>
<feature type="region of interest" description="Disordered" evidence="2">
    <location>
        <begin position="1503"/>
        <end position="1587"/>
    </location>
</feature>
<accession>A0A8S2CZ96</accession>
<feature type="region of interest" description="Disordered" evidence="2">
    <location>
        <begin position="1"/>
        <end position="83"/>
    </location>
</feature>
<sequence length="1644" mass="186857">MKEEPNDMTNEKKNDEDEEESSSSDDDSESSNASSSDSSDTSDEDGSDSENRKKEKEDGGKANNEVTITKEDEDDFDNNETARLSPKQEYLKLKEKRTNLFKRALKLRDEMKDADIEAKKRLLKEIKNMRERCLTVQTRITNIKARLSHSPTPERQITTTVTAASENSTLKEPSNQEKRTNQPSISQRQPETHRHKSSHHHTRPTRRSQHRQRLKTSSSRSRSRSQSTSPPQENKKSEKANTSFSQKLYRDLDEPSDSIKLNDFDQFGTGGIPTSALTSRGLKAALKSSQQRSTSYLDLTDNSTLNNRSPTRSPSNLNRLSLKDRDIIDSSMPYERDPSTLIKQTSFATQEALNEHTTPSTPFANIKFPYPVINDNRDLDTINRILKDKLRQSEQKCNHLLFEQTNATNNNDYDNMQQQIKRLHKQIEYINGRIKIEKLKRTKCKTQREKEQAKKKMQSLIKDVHKLHSFMKIENRNYLNENATTNHNNSFESTQYHEKEINNVDETNESAEEQLSPKDLLKVTGRKTMFHTDSESEMDDEDKQKQKHRRNEVIRQQQPQVPVCSSQSDIRTVPNAQISDPDFKKLPPSSHYHFDFSVPPPPMGTLMPSTLNTIKSRVTNLLNVGPTTNKSQLESKKMETDGATTTATRTNRKRRKKKKNNKKTNNNDFTTEIKENLLDRNDDLKFQVAMQLEQSFLNNSLMETNPILKALTFEAQKKLGINVNSNNKTNVTEDLSIEPESMDYENENENGSVVNPSPPATGPPMFPFNMINFLSADNTNLNPLMNRYLLNNSSSSTHPNLADFLSTFHGNSNLLSQQHHPKTFENNQQQTTTPITPTSKSFSSIFEQFTTQSSTIPKTPVISTPEDNLIQARKILNSLTHNDINELLKLSGDEHDDDYDSDDNNLSIDGGDMSNFTRGGLFDEDNSLIDIDNWNENKLKQEQQEPQSQDGTIKHNGQQQQQHNKIQTSKNTKVTLILPSLNRFTYLGKPTRRVERTFSSFSTQKQQTENNVSFVSLAVPTSYFNNNDLKTGSVLKVSRSIGLPSYCMASLFVDKQRNHHTASMPSYTDYKTSYSSYEQKSPMDSSSDNIRKSSRSNSSCSSLSSTSSRSSSTSSTSSHSSFSSSSSNSIISFDQSYSKYDRKRKRLPLDTPNKRISLSTDSFGQSSTKPHASRSETSVKKPLHQSQQQQHQIKLPYPVLADHRDSQSVLVVLQKETQTTNKKIHDVTQQIEDKEKRLMTSNSNNKKLLKHERTKLKQQLDTLKKHERRVNLQIDYITTKMEIKGLEDETNKKKSNDTTTDDVLDSTNGTSSADSGEENQQQIKMLCSKLRQKLDKMKVYMKARNDQMKKTLTSIKQSKSNSRNKLRTSDSNNHINSKQSSSSSNRRETKGKCVENNNNNNNKEKNRSSTMNIHRQLSSSATTNSSSHNKHIRSNNLHRSSSTNFYSSTTRRSHQNNNQKIRSISPKFKLTSRVSANESTSIKFHSSPSTVIPTVRFVQKTDGDPVKSLTTNTITPPPPSDNSVIIQQPTPACSSFSSLSPVSSSSNGGYGTSSITMNNNKKDRLSLPEQTQETENSFGEDDEDIDVSDIFDQTDDETNDDDLEVGEFNEGDILKLQAEMDDLERRLKLKREKETTTTMNDIKK</sequence>
<feature type="compositionally biased region" description="Low complexity" evidence="2">
    <location>
        <begin position="30"/>
        <end position="39"/>
    </location>
</feature>
<feature type="coiled-coil region" evidence="1">
    <location>
        <begin position="112"/>
        <end position="139"/>
    </location>
</feature>
<feature type="region of interest" description="Disordered" evidence="2">
    <location>
        <begin position="1143"/>
        <end position="1192"/>
    </location>
</feature>
<feature type="compositionally biased region" description="Acidic residues" evidence="2">
    <location>
        <begin position="16"/>
        <end position="29"/>
    </location>
</feature>
<feature type="region of interest" description="Disordered" evidence="2">
    <location>
        <begin position="891"/>
        <end position="913"/>
    </location>
</feature>
<dbReference type="EMBL" id="CAJOBA010001244">
    <property type="protein sequence ID" value="CAF3584669.1"/>
    <property type="molecule type" value="Genomic_DNA"/>
</dbReference>
<feature type="compositionally biased region" description="Polar residues" evidence="2">
    <location>
        <begin position="1434"/>
        <end position="1462"/>
    </location>
</feature>
<feature type="region of interest" description="Disordered" evidence="2">
    <location>
        <begin position="624"/>
        <end position="668"/>
    </location>
</feature>
<gene>
    <name evidence="3" type="ORF">OVA965_LOCUS4661</name>
    <name evidence="4" type="ORF">TMI583_LOCUS4659</name>
</gene>
<feature type="region of interest" description="Disordered" evidence="2">
    <location>
        <begin position="289"/>
        <end position="323"/>
    </location>
</feature>
<feature type="compositionally biased region" description="Low complexity" evidence="2">
    <location>
        <begin position="1418"/>
        <end position="1427"/>
    </location>
</feature>
<evidence type="ECO:0000313" key="5">
    <source>
        <dbReference type="Proteomes" id="UP000677228"/>
    </source>
</evidence>
<feature type="compositionally biased region" description="Polar residues" evidence="2">
    <location>
        <begin position="1352"/>
        <end position="1363"/>
    </location>
</feature>
<feature type="region of interest" description="Disordered" evidence="2">
    <location>
        <begin position="1289"/>
        <end position="1321"/>
    </location>
</feature>
<feature type="compositionally biased region" description="Polar residues" evidence="2">
    <location>
        <begin position="1521"/>
        <end position="1533"/>
    </location>
</feature>
<proteinExistence type="predicted"/>
<evidence type="ECO:0000313" key="4">
    <source>
        <dbReference type="EMBL" id="CAF3584669.1"/>
    </source>
</evidence>
<feature type="compositionally biased region" description="Polar residues" evidence="2">
    <location>
        <begin position="1568"/>
        <end position="1577"/>
    </location>
</feature>
<feature type="region of interest" description="Disordered" evidence="2">
    <location>
        <begin position="940"/>
        <end position="970"/>
    </location>
</feature>
<keyword evidence="1" id="KW-0175">Coiled coil</keyword>
<dbReference type="Proteomes" id="UP000677228">
    <property type="component" value="Unassembled WGS sequence"/>
</dbReference>